<dbReference type="Gene3D" id="3.30.390.10">
    <property type="entry name" value="Enolase-like, N-terminal domain"/>
    <property type="match status" value="1"/>
</dbReference>
<reference evidence="2" key="1">
    <citation type="submission" date="2018-05" db="EMBL/GenBank/DDBJ databases">
        <authorList>
            <person name="Lanie J.A."/>
            <person name="Ng W.-L."/>
            <person name="Kazmierczak K.M."/>
            <person name="Andrzejewski T.M."/>
            <person name="Davidsen T.M."/>
            <person name="Wayne K.J."/>
            <person name="Tettelin H."/>
            <person name="Glass J.I."/>
            <person name="Rusch D."/>
            <person name="Podicherti R."/>
            <person name="Tsui H.-C.T."/>
            <person name="Winkler M.E."/>
        </authorList>
    </citation>
    <scope>NUCLEOTIDE SEQUENCE</scope>
</reference>
<feature type="non-terminal residue" evidence="2">
    <location>
        <position position="214"/>
    </location>
</feature>
<organism evidence="2">
    <name type="scientific">marine metagenome</name>
    <dbReference type="NCBI Taxonomy" id="408172"/>
    <lineage>
        <taxon>unclassified sequences</taxon>
        <taxon>metagenomes</taxon>
        <taxon>ecological metagenomes</taxon>
    </lineage>
</organism>
<dbReference type="Pfam" id="PF02746">
    <property type="entry name" value="MR_MLE_N"/>
    <property type="match status" value="1"/>
</dbReference>
<protein>
    <recommendedName>
        <fullName evidence="1">Mandelate racemase/muconate lactonizing enzyme N-terminal domain-containing protein</fullName>
    </recommendedName>
</protein>
<dbReference type="PANTHER" id="PTHR48080">
    <property type="entry name" value="D-GALACTONATE DEHYDRATASE-RELATED"/>
    <property type="match status" value="1"/>
</dbReference>
<dbReference type="InterPro" id="IPR013341">
    <property type="entry name" value="Mandelate_racemase_N_dom"/>
</dbReference>
<dbReference type="InterPro" id="IPR029017">
    <property type="entry name" value="Enolase-like_N"/>
</dbReference>
<dbReference type="InterPro" id="IPR034593">
    <property type="entry name" value="DgoD-like"/>
</dbReference>
<proteinExistence type="predicted"/>
<evidence type="ECO:0000259" key="1">
    <source>
        <dbReference type="Pfam" id="PF02746"/>
    </source>
</evidence>
<feature type="domain" description="Mandelate racemase/muconate lactonizing enzyme N-terminal" evidence="1">
    <location>
        <begin position="99"/>
        <end position="198"/>
    </location>
</feature>
<dbReference type="SUPFAM" id="SSF54826">
    <property type="entry name" value="Enolase N-terminal domain-like"/>
    <property type="match status" value="1"/>
</dbReference>
<evidence type="ECO:0000313" key="2">
    <source>
        <dbReference type="EMBL" id="SVB76129.1"/>
    </source>
</evidence>
<gene>
    <name evidence="2" type="ORF">METZ01_LOCUS228983</name>
</gene>
<sequence length="214" mass="23622">VLGRHGKPVDSAFFAVLYCFSCPIGKHCQENNVTSTHIDRRTVLAGGAGLALSLIDGPIPAAEARAINLAPGSPLKIESIEAFWLHDGSKMGAAFPRLFVRIYTDQGIVGEAYTFFWHSWNQVIPLLNDSIAPILIGMDAMQIERCWQACWPALDVHFERGVGNSILPQFTRALAAVDNALWDAVGKALETPCYQMWGAYTNELPVVSFDQRYR</sequence>
<dbReference type="EMBL" id="UINC01056284">
    <property type="protein sequence ID" value="SVB76129.1"/>
    <property type="molecule type" value="Genomic_DNA"/>
</dbReference>
<name>A0A382GMD8_9ZZZZ</name>
<dbReference type="AlphaFoldDB" id="A0A382GMD8"/>
<feature type="non-terminal residue" evidence="2">
    <location>
        <position position="1"/>
    </location>
</feature>
<accession>A0A382GMD8</accession>